<dbReference type="InterPro" id="IPR016161">
    <property type="entry name" value="Ald_DH/histidinol_DH"/>
</dbReference>
<feature type="non-terminal residue" evidence="4">
    <location>
        <position position="166"/>
    </location>
</feature>
<dbReference type="AlphaFoldDB" id="A0A1C3YCM5"/>
<dbReference type="InterPro" id="IPR016162">
    <property type="entry name" value="Ald_DH_N"/>
</dbReference>
<dbReference type="InterPro" id="IPR015590">
    <property type="entry name" value="Aldehyde_DH_dom"/>
</dbReference>
<dbReference type="Pfam" id="PF00171">
    <property type="entry name" value="Aldedh"/>
    <property type="match status" value="1"/>
</dbReference>
<evidence type="ECO:0000256" key="2">
    <source>
        <dbReference type="ARBA" id="ARBA00023002"/>
    </source>
</evidence>
<dbReference type="Proteomes" id="UP000198723">
    <property type="component" value="Unassembled WGS sequence"/>
</dbReference>
<evidence type="ECO:0000313" key="5">
    <source>
        <dbReference type="Proteomes" id="UP000198723"/>
    </source>
</evidence>
<keyword evidence="2" id="KW-0560">Oxidoreductase</keyword>
<comment type="similarity">
    <text evidence="1">Belongs to the aldehyde dehydrogenase family.</text>
</comment>
<feature type="domain" description="Aldehyde dehydrogenase" evidence="3">
    <location>
        <begin position="16"/>
        <end position="166"/>
    </location>
</feature>
<evidence type="ECO:0000313" key="4">
    <source>
        <dbReference type="EMBL" id="SCB62203.1"/>
    </source>
</evidence>
<dbReference type="RefSeq" id="WP_141130263.1">
    <property type="nucleotide sequence ID" value="NZ_FMAJ01000036.1"/>
</dbReference>
<dbReference type="STRING" id="1138170.GA0061105_13619"/>
<name>A0A1C3YCM5_9HYPH</name>
<gene>
    <name evidence="4" type="ORF">GA0061105_13619</name>
</gene>
<dbReference type="SUPFAM" id="SSF53720">
    <property type="entry name" value="ALDH-like"/>
    <property type="match status" value="1"/>
</dbReference>
<dbReference type="GO" id="GO:0016491">
    <property type="term" value="F:oxidoreductase activity"/>
    <property type="evidence" value="ECO:0007669"/>
    <property type="project" value="UniProtKB-KW"/>
</dbReference>
<evidence type="ECO:0000256" key="1">
    <source>
        <dbReference type="ARBA" id="ARBA00009986"/>
    </source>
</evidence>
<dbReference type="PANTHER" id="PTHR42804">
    <property type="entry name" value="ALDEHYDE DEHYDROGENASE"/>
    <property type="match status" value="1"/>
</dbReference>
<dbReference type="EMBL" id="FMAJ01000036">
    <property type="protein sequence ID" value="SCB62203.1"/>
    <property type="molecule type" value="Genomic_DNA"/>
</dbReference>
<evidence type="ECO:0000259" key="3">
    <source>
        <dbReference type="Pfam" id="PF00171"/>
    </source>
</evidence>
<organism evidence="4 5">
    <name type="scientific">Rhizobium aethiopicum</name>
    <dbReference type="NCBI Taxonomy" id="1138170"/>
    <lineage>
        <taxon>Bacteria</taxon>
        <taxon>Pseudomonadati</taxon>
        <taxon>Pseudomonadota</taxon>
        <taxon>Alphaproteobacteria</taxon>
        <taxon>Hyphomicrobiales</taxon>
        <taxon>Rhizobiaceae</taxon>
        <taxon>Rhizobium/Agrobacterium group</taxon>
        <taxon>Rhizobium</taxon>
    </lineage>
</organism>
<sequence>MKHAHRFYIDGEWSEPSVSKTLEVIDPSTEQPMGTIALGSAPDAEKAVAAARRAFDSFSRTSKEERVELLTRIVTILKRRNDELGDIISREMGAPLAMARAEQAGIGATHFEQTLKAFETFAFDYMQGTTCIKHEPIGVVAMITPWNWPINQIACKVAPALATGCT</sequence>
<proteinExistence type="inferred from homology"/>
<reference evidence="4 5" key="1">
    <citation type="submission" date="2016-08" db="EMBL/GenBank/DDBJ databases">
        <authorList>
            <person name="Seilhamer J.J."/>
        </authorList>
    </citation>
    <scope>NUCLEOTIDE SEQUENCE [LARGE SCALE GENOMIC DNA]</scope>
    <source>
        <strain evidence="4 5">HBR26</strain>
    </source>
</reference>
<dbReference type="PANTHER" id="PTHR42804:SF1">
    <property type="entry name" value="ALDEHYDE DEHYDROGENASE-RELATED"/>
    <property type="match status" value="1"/>
</dbReference>
<dbReference type="Gene3D" id="3.40.605.10">
    <property type="entry name" value="Aldehyde Dehydrogenase, Chain A, domain 1"/>
    <property type="match status" value="1"/>
</dbReference>
<protein>
    <submittedName>
        <fullName evidence="4">Aldehyde dehydrogenase family protein</fullName>
    </submittedName>
</protein>
<accession>A0A1C3YCM5</accession>